<name>A0A0B0MI69_GOSAR</name>
<sequence>MPHGQVTHPCVRLCQSCRVY</sequence>
<comment type="caution">
    <text evidence="1">The sequence shown here is derived from an EMBL/GenBank/DDBJ whole genome shotgun (WGS) entry which is preliminary data.</text>
</comment>
<dbReference type="Proteomes" id="UP000032142">
    <property type="component" value="Unassembled WGS sequence"/>
</dbReference>
<evidence type="ECO:0000313" key="1">
    <source>
        <dbReference type="EMBL" id="KHG01798.1"/>
    </source>
</evidence>
<proteinExistence type="predicted"/>
<accession>A0A0B0MI69</accession>
<organism evidence="1 2">
    <name type="scientific">Gossypium arboreum</name>
    <name type="common">Tree cotton</name>
    <name type="synonym">Gossypium nanking</name>
    <dbReference type="NCBI Taxonomy" id="29729"/>
    <lineage>
        <taxon>Eukaryota</taxon>
        <taxon>Viridiplantae</taxon>
        <taxon>Streptophyta</taxon>
        <taxon>Embryophyta</taxon>
        <taxon>Tracheophyta</taxon>
        <taxon>Spermatophyta</taxon>
        <taxon>Magnoliopsida</taxon>
        <taxon>eudicotyledons</taxon>
        <taxon>Gunneridae</taxon>
        <taxon>Pentapetalae</taxon>
        <taxon>rosids</taxon>
        <taxon>malvids</taxon>
        <taxon>Malvales</taxon>
        <taxon>Malvaceae</taxon>
        <taxon>Malvoideae</taxon>
        <taxon>Gossypium</taxon>
    </lineage>
</organism>
<dbReference type="EMBL" id="JRRC01216638">
    <property type="protein sequence ID" value="KHG01798.1"/>
    <property type="molecule type" value="Genomic_DNA"/>
</dbReference>
<protein>
    <submittedName>
        <fullName evidence="1">Uncharacterized protein</fullName>
    </submittedName>
</protein>
<gene>
    <name evidence="1" type="ORF">F383_23003</name>
</gene>
<reference evidence="2" key="1">
    <citation type="submission" date="2014-09" db="EMBL/GenBank/DDBJ databases">
        <authorList>
            <person name="Mudge J."/>
            <person name="Ramaraj T."/>
            <person name="Lindquist I.E."/>
            <person name="Bharti A.K."/>
            <person name="Sundararajan A."/>
            <person name="Cameron C.T."/>
            <person name="Woodward J.E."/>
            <person name="May G.D."/>
            <person name="Brubaker C."/>
            <person name="Broadhvest J."/>
            <person name="Wilkins T.A."/>
        </authorList>
    </citation>
    <scope>NUCLEOTIDE SEQUENCE</scope>
    <source>
        <strain evidence="2">cv. AKA8401</strain>
    </source>
</reference>
<keyword evidence="2" id="KW-1185">Reference proteome</keyword>
<evidence type="ECO:0000313" key="2">
    <source>
        <dbReference type="Proteomes" id="UP000032142"/>
    </source>
</evidence>
<dbReference type="AlphaFoldDB" id="A0A0B0MI69"/>